<keyword evidence="5 9" id="KW-0547">Nucleotide-binding</keyword>
<organism evidence="12 13">
    <name type="scientific">Oryzomonas rubra</name>
    <dbReference type="NCBI Taxonomy" id="2509454"/>
    <lineage>
        <taxon>Bacteria</taxon>
        <taxon>Pseudomonadati</taxon>
        <taxon>Thermodesulfobacteriota</taxon>
        <taxon>Desulfuromonadia</taxon>
        <taxon>Geobacterales</taxon>
        <taxon>Geobacteraceae</taxon>
        <taxon>Oryzomonas</taxon>
    </lineage>
</organism>
<dbReference type="RefSeq" id="WP_149307238.1">
    <property type="nucleotide sequence ID" value="NZ_SRSD01000004.1"/>
</dbReference>
<dbReference type="UniPathway" id="UPA00164"/>
<evidence type="ECO:0000256" key="2">
    <source>
        <dbReference type="ARBA" id="ARBA00022600"/>
    </source>
</evidence>
<dbReference type="Proteomes" id="UP000324298">
    <property type="component" value="Unassembled WGS sequence"/>
</dbReference>
<feature type="site" description="Could play a key role in the communication between the regulatory and the substrate sites" evidence="9">
    <location>
        <position position="65"/>
    </location>
</feature>
<dbReference type="InterPro" id="IPR005836">
    <property type="entry name" value="ADP_Glu_pyroP_CS"/>
</dbReference>
<evidence type="ECO:0000256" key="7">
    <source>
        <dbReference type="ARBA" id="ARBA00023056"/>
    </source>
</evidence>
<reference evidence="12 13" key="1">
    <citation type="submission" date="2019-04" db="EMBL/GenBank/DDBJ databases">
        <title>Geobacter ruber sp. nov., ferric-reducing bacteria isolated from paddy soil.</title>
        <authorList>
            <person name="Xu Z."/>
            <person name="Masuda Y."/>
            <person name="Itoh H."/>
            <person name="Senoo K."/>
        </authorList>
    </citation>
    <scope>NUCLEOTIDE SEQUENCE [LARGE SCALE GENOMIC DNA]</scope>
    <source>
        <strain evidence="12 13">Red88</strain>
    </source>
</reference>
<gene>
    <name evidence="9 12" type="primary">glgC</name>
    <name evidence="12" type="ORF">ET418_08905</name>
</gene>
<keyword evidence="3 9" id="KW-0808">Transferase</keyword>
<keyword evidence="4 9" id="KW-0548">Nucleotidyltransferase</keyword>
<evidence type="ECO:0000256" key="5">
    <source>
        <dbReference type="ARBA" id="ARBA00022741"/>
    </source>
</evidence>
<dbReference type="Gene3D" id="3.90.550.10">
    <property type="entry name" value="Spore Coat Polysaccharide Biosynthesis Protein SpsA, Chain A"/>
    <property type="match status" value="1"/>
</dbReference>
<comment type="similarity">
    <text evidence="1 9">Belongs to the bacterial/plant glucose-1-phosphate adenylyltransferase family.</text>
</comment>
<feature type="binding site" evidence="9">
    <location>
        <position position="169"/>
    </location>
    <ligand>
        <name>alpha-D-glucose 1-phosphate</name>
        <dbReference type="ChEBI" id="CHEBI:58601"/>
    </ligand>
</feature>
<dbReference type="NCBIfam" id="NF001947">
    <property type="entry name" value="PRK00725.1"/>
    <property type="match status" value="1"/>
</dbReference>
<keyword evidence="8 9" id="KW-0119">Carbohydrate metabolism</keyword>
<dbReference type="NCBIfam" id="NF002023">
    <property type="entry name" value="PRK00844.1"/>
    <property type="match status" value="1"/>
</dbReference>
<comment type="function">
    <text evidence="9">Involved in the biosynthesis of ADP-glucose, a building block required for the elongation reactions to produce glycogen. Catalyzes the reaction between ATP and alpha-D-glucose 1-phosphate (G1P) to produce pyrophosphate and ADP-Glc.</text>
</comment>
<comment type="caution">
    <text evidence="9">Lacks conserved residue(s) required for the propagation of feature annotation.</text>
</comment>
<dbReference type="PROSITE" id="PS00809">
    <property type="entry name" value="ADP_GLC_PYROPHOSPH_2"/>
    <property type="match status" value="1"/>
</dbReference>
<evidence type="ECO:0000256" key="1">
    <source>
        <dbReference type="ARBA" id="ARBA00010443"/>
    </source>
</evidence>
<keyword evidence="2 9" id="KW-0321">Glycogen metabolism</keyword>
<dbReference type="InterPro" id="IPR023049">
    <property type="entry name" value="GlgC_bac"/>
</dbReference>
<dbReference type="SUPFAM" id="SSF51161">
    <property type="entry name" value="Trimeric LpxA-like enzymes"/>
    <property type="match status" value="1"/>
</dbReference>
<feature type="binding site" evidence="9">
    <location>
        <begin position="184"/>
        <end position="185"/>
    </location>
    <ligand>
        <name>alpha-D-glucose 1-phosphate</name>
        <dbReference type="ChEBI" id="CHEBI:58601"/>
    </ligand>
</feature>
<evidence type="ECO:0000259" key="10">
    <source>
        <dbReference type="Pfam" id="PF00483"/>
    </source>
</evidence>
<feature type="site" description="Could play a key role in the communication between the regulatory and the substrate sites" evidence="9">
    <location>
        <position position="103"/>
    </location>
</feature>
<dbReference type="AlphaFoldDB" id="A0A5A9XHL9"/>
<dbReference type="GO" id="GO:0005978">
    <property type="term" value="P:glycogen biosynthetic process"/>
    <property type="evidence" value="ECO:0007669"/>
    <property type="project" value="UniProtKB-UniRule"/>
</dbReference>
<evidence type="ECO:0000256" key="3">
    <source>
        <dbReference type="ARBA" id="ARBA00022679"/>
    </source>
</evidence>
<name>A0A5A9XHL9_9BACT</name>
<feature type="domain" description="Nucleotidyl transferase" evidence="10">
    <location>
        <begin position="13"/>
        <end position="280"/>
    </location>
</feature>
<dbReference type="EC" id="2.7.7.27" evidence="9"/>
<dbReference type="GO" id="GO:0005524">
    <property type="term" value="F:ATP binding"/>
    <property type="evidence" value="ECO:0007669"/>
    <property type="project" value="UniProtKB-KW"/>
</dbReference>
<comment type="catalytic activity">
    <reaction evidence="9">
        <text>alpha-D-glucose 1-phosphate + ATP + H(+) = ADP-alpha-D-glucose + diphosphate</text>
        <dbReference type="Rhea" id="RHEA:12120"/>
        <dbReference type="ChEBI" id="CHEBI:15378"/>
        <dbReference type="ChEBI" id="CHEBI:30616"/>
        <dbReference type="ChEBI" id="CHEBI:33019"/>
        <dbReference type="ChEBI" id="CHEBI:57498"/>
        <dbReference type="ChEBI" id="CHEBI:58601"/>
        <dbReference type="EC" id="2.7.7.27"/>
    </reaction>
</comment>
<dbReference type="SUPFAM" id="SSF53448">
    <property type="entry name" value="Nucleotide-diphospho-sugar transferases"/>
    <property type="match status" value="1"/>
</dbReference>
<dbReference type="PANTHER" id="PTHR43523:SF2">
    <property type="entry name" value="GLUCOSE-1-PHOSPHATE ADENYLYLTRANSFERASE"/>
    <property type="match status" value="1"/>
</dbReference>
<dbReference type="CDD" id="cd02508">
    <property type="entry name" value="ADP_Glucose_PP"/>
    <property type="match status" value="1"/>
</dbReference>
<dbReference type="OrthoDB" id="9801810at2"/>
<dbReference type="InterPro" id="IPR011004">
    <property type="entry name" value="Trimer_LpxA-like_sf"/>
</dbReference>
<comment type="subunit">
    <text evidence="9">Homotetramer.</text>
</comment>
<dbReference type="HAMAP" id="MF_00624">
    <property type="entry name" value="GlgC"/>
    <property type="match status" value="1"/>
</dbReference>
<evidence type="ECO:0000313" key="12">
    <source>
        <dbReference type="EMBL" id="KAA0892300.1"/>
    </source>
</evidence>
<sequence>MYSSDNVGRNTIAMVLAGGRGERLNPLTMRRAKPSVSFGGKYKIIDFVLSNLFNSGIKKVYILTQYRAYSLNKHIRESWGKWTGLGEFYVAISPETSSESEEWFKGTADAILQYLRFVESSDADYVAVFGGDHIYKMDISQMINYHRMNRADITIAALEVPVEEARRFGVFSVDDDSRVTAFAEKPATPETIPGRATCFASMGNYIFPTKKLIEVLLEGKKQHEDLDFGKHVIPMMLEKGDRVFAYNFNDNQIPGMKSEERGYWKDVGTIDSYYEANMDLIHVSPQLNLYNYKWPILTNQGNLPPAKTVFDDDDRRGQNIDSYVCAGCITSGGTVRRSIIGPLCKINSFSLVEDSILFENVNIGRHAKIRKTIIDKGVVIPDGTIIGYDREADLRRGYTVTESGIVVVPRKDPAIK</sequence>
<dbReference type="Gene3D" id="2.160.10.10">
    <property type="entry name" value="Hexapeptide repeat proteins"/>
    <property type="match status" value="1"/>
</dbReference>
<comment type="pathway">
    <text evidence="9">Glycan biosynthesis; glycogen biosynthesis.</text>
</comment>
<dbReference type="Pfam" id="PF00483">
    <property type="entry name" value="NTP_transferase"/>
    <property type="match status" value="1"/>
</dbReference>
<evidence type="ECO:0000256" key="8">
    <source>
        <dbReference type="ARBA" id="ARBA00023277"/>
    </source>
</evidence>
<evidence type="ECO:0000256" key="4">
    <source>
        <dbReference type="ARBA" id="ARBA00022695"/>
    </source>
</evidence>
<dbReference type="InterPro" id="IPR029044">
    <property type="entry name" value="Nucleotide-diphossugar_trans"/>
</dbReference>
<comment type="caution">
    <text evidence="12">The sequence shown here is derived from an EMBL/GenBank/DDBJ whole genome shotgun (WGS) entry which is preliminary data.</text>
</comment>
<accession>A0A5A9XHL9</accession>
<protein>
    <recommendedName>
        <fullName evidence="9">Glucose-1-phosphate adenylyltransferase</fullName>
        <ecNumber evidence="9">2.7.7.27</ecNumber>
    </recommendedName>
    <alternativeName>
        <fullName evidence="9">ADP-glucose pyrophosphorylase</fullName>
        <shortName evidence="9">ADPGlc PPase</shortName>
    </alternativeName>
    <alternativeName>
        <fullName evidence="9">ADP-glucose synthase</fullName>
    </alternativeName>
</protein>
<keyword evidence="13" id="KW-1185">Reference proteome</keyword>
<dbReference type="EMBL" id="SRSD01000004">
    <property type="protein sequence ID" value="KAA0892300.1"/>
    <property type="molecule type" value="Genomic_DNA"/>
</dbReference>
<evidence type="ECO:0000313" key="13">
    <source>
        <dbReference type="Proteomes" id="UP000324298"/>
    </source>
</evidence>
<proteinExistence type="inferred from homology"/>
<evidence type="ECO:0000256" key="9">
    <source>
        <dbReference type="HAMAP-Rule" id="MF_00624"/>
    </source>
</evidence>
<dbReference type="NCBIfam" id="TIGR02091">
    <property type="entry name" value="glgC"/>
    <property type="match status" value="1"/>
</dbReference>
<evidence type="ECO:0000259" key="11">
    <source>
        <dbReference type="Pfam" id="PF24894"/>
    </source>
</evidence>
<dbReference type="InterPro" id="IPR005835">
    <property type="entry name" value="NTP_transferase_dom"/>
</dbReference>
<dbReference type="PANTHER" id="PTHR43523">
    <property type="entry name" value="GLUCOSE-1-PHOSPHATE ADENYLYLTRANSFERASE-RELATED"/>
    <property type="match status" value="1"/>
</dbReference>
<dbReference type="GO" id="GO:0008878">
    <property type="term" value="F:glucose-1-phosphate adenylyltransferase activity"/>
    <property type="evidence" value="ECO:0007669"/>
    <property type="project" value="UniProtKB-UniRule"/>
</dbReference>
<keyword evidence="7 9" id="KW-0320">Glycogen biosynthesis</keyword>
<dbReference type="Pfam" id="PF24894">
    <property type="entry name" value="Hexapep_GlmU"/>
    <property type="match status" value="1"/>
</dbReference>
<dbReference type="InterPro" id="IPR011831">
    <property type="entry name" value="ADP-Glc_PPase"/>
</dbReference>
<feature type="domain" description="Glucose-1-phosphate adenylyltransferase/Bifunctional protein GlmU-like C-terminal hexapeptide" evidence="11">
    <location>
        <begin position="304"/>
        <end position="408"/>
    </location>
</feature>
<dbReference type="InterPro" id="IPR056818">
    <property type="entry name" value="GlmU/GlgC-like_hexapep"/>
</dbReference>
<dbReference type="PROSITE" id="PS00810">
    <property type="entry name" value="ADP_GLC_PYROPHOSPH_3"/>
    <property type="match status" value="1"/>
</dbReference>
<evidence type="ECO:0000256" key="6">
    <source>
        <dbReference type="ARBA" id="ARBA00022840"/>
    </source>
</evidence>
<feature type="binding site" evidence="9">
    <location>
        <position position="201"/>
    </location>
    <ligand>
        <name>alpha-D-glucose 1-phosphate</name>
        <dbReference type="ChEBI" id="CHEBI:58601"/>
    </ligand>
</feature>
<keyword evidence="6 9" id="KW-0067">ATP-binding</keyword>
<dbReference type="CDD" id="cd04651">
    <property type="entry name" value="LbH_G1P_AT_C"/>
    <property type="match status" value="1"/>
</dbReference>